<gene>
    <name evidence="2" type="ordered locus">Amir_5948</name>
</gene>
<name>C6WEY1_ACTMD</name>
<evidence type="ECO:0000259" key="1">
    <source>
        <dbReference type="PROSITE" id="PS51186"/>
    </source>
</evidence>
<dbReference type="Proteomes" id="UP000002213">
    <property type="component" value="Chromosome"/>
</dbReference>
<sequence length="312" mass="31870">MPDMYDIRIAVAADLNDTLDLLAGLPADSAHHLDLLVDPAPGWPAGSAVATDRRGRVRGLLTAAVDPVSDRVVLHGPFVDVPVNHPAGGRIWDSTADALLAAVEPLLAGVAEREVRGGPAHLRLAAFAARHGFAVGGAGEELTADAAAVRGLLLSEATCPSAEAGWGTGALPARGDDGALGVRTAVAALHERCFPEVGESGAGLVASAGTGGRAVVVARDGERVLGYAAGRAEQERYRVEHVAVEPSARGRGIGGALVAELVWKLAVEHGARPEASAATATTEGGAASERMFTRLGFRQQSPLDARRAGRAA</sequence>
<dbReference type="GO" id="GO:0016747">
    <property type="term" value="F:acyltransferase activity, transferring groups other than amino-acyl groups"/>
    <property type="evidence" value="ECO:0007669"/>
    <property type="project" value="InterPro"/>
</dbReference>
<dbReference type="InterPro" id="IPR000182">
    <property type="entry name" value="GNAT_dom"/>
</dbReference>
<evidence type="ECO:0000313" key="2">
    <source>
        <dbReference type="EMBL" id="ACU39756.1"/>
    </source>
</evidence>
<feature type="domain" description="N-acetyltransferase" evidence="1">
    <location>
        <begin position="173"/>
        <end position="312"/>
    </location>
</feature>
<dbReference type="AlphaFoldDB" id="C6WEY1"/>
<keyword evidence="3" id="KW-1185">Reference proteome</keyword>
<keyword evidence="2" id="KW-0808">Transferase</keyword>
<evidence type="ECO:0000313" key="3">
    <source>
        <dbReference type="Proteomes" id="UP000002213"/>
    </source>
</evidence>
<proteinExistence type="predicted"/>
<dbReference type="EMBL" id="CP001630">
    <property type="protein sequence ID" value="ACU39756.1"/>
    <property type="molecule type" value="Genomic_DNA"/>
</dbReference>
<dbReference type="HOGENOM" id="CLU_969038_0_0_11"/>
<dbReference type="eggNOG" id="COG0456">
    <property type="taxonomic scope" value="Bacteria"/>
</dbReference>
<dbReference type="PROSITE" id="PS51186">
    <property type="entry name" value="GNAT"/>
    <property type="match status" value="1"/>
</dbReference>
<dbReference type="Pfam" id="PF00583">
    <property type="entry name" value="Acetyltransf_1"/>
    <property type="match status" value="1"/>
</dbReference>
<dbReference type="KEGG" id="ami:Amir_5948"/>
<accession>C6WEY1</accession>
<dbReference type="SUPFAM" id="SSF55729">
    <property type="entry name" value="Acyl-CoA N-acyltransferases (Nat)"/>
    <property type="match status" value="1"/>
</dbReference>
<dbReference type="InterPro" id="IPR016181">
    <property type="entry name" value="Acyl_CoA_acyltransferase"/>
</dbReference>
<protein>
    <submittedName>
        <fullName evidence="2">GCN5-related N-acetyltransferase</fullName>
    </submittedName>
</protein>
<dbReference type="STRING" id="446462.Amir_5948"/>
<dbReference type="Gene3D" id="3.40.630.30">
    <property type="match status" value="1"/>
</dbReference>
<dbReference type="CDD" id="cd04301">
    <property type="entry name" value="NAT_SF"/>
    <property type="match status" value="1"/>
</dbReference>
<organism evidence="2 3">
    <name type="scientific">Actinosynnema mirum (strain ATCC 29888 / DSM 43827 / JCM 3225 / NBRC 14064 / NCIMB 13271 / NRRL B-12336 / IMRU 3971 / 101)</name>
    <dbReference type="NCBI Taxonomy" id="446462"/>
    <lineage>
        <taxon>Bacteria</taxon>
        <taxon>Bacillati</taxon>
        <taxon>Actinomycetota</taxon>
        <taxon>Actinomycetes</taxon>
        <taxon>Pseudonocardiales</taxon>
        <taxon>Pseudonocardiaceae</taxon>
        <taxon>Actinosynnema</taxon>
    </lineage>
</organism>
<reference evidence="2 3" key="1">
    <citation type="journal article" date="2009" name="Stand. Genomic Sci.">
        <title>Complete genome sequence of Actinosynnema mirum type strain (101).</title>
        <authorList>
            <person name="Land M."/>
            <person name="Lapidus A."/>
            <person name="Mayilraj S."/>
            <person name="Chen F."/>
            <person name="Copeland A."/>
            <person name="Del Rio T.G."/>
            <person name="Nolan M."/>
            <person name="Lucas S."/>
            <person name="Tice H."/>
            <person name="Cheng J.F."/>
            <person name="Chertkov O."/>
            <person name="Bruce D."/>
            <person name="Goodwin L."/>
            <person name="Pitluck S."/>
            <person name="Rohde M."/>
            <person name="Goker M."/>
            <person name="Pati A."/>
            <person name="Ivanova N."/>
            <person name="Mavromatis K."/>
            <person name="Chen A."/>
            <person name="Palaniappan K."/>
            <person name="Hauser L."/>
            <person name="Chang Y.J."/>
            <person name="Jeffries C.C."/>
            <person name="Brettin T."/>
            <person name="Detter J.C."/>
            <person name="Han C."/>
            <person name="Chain P."/>
            <person name="Tindall B.J."/>
            <person name="Bristow J."/>
            <person name="Eisen J.A."/>
            <person name="Markowitz V."/>
            <person name="Hugenholtz P."/>
            <person name="Kyrpides N.C."/>
            <person name="Klenk H.P."/>
        </authorList>
    </citation>
    <scope>NUCLEOTIDE SEQUENCE [LARGE SCALE GENOMIC DNA]</scope>
    <source>
        <strain evidence="3">ATCC 29888 / DSM 43827 / JCM 3225 / NBRC 14064 / NCIMB 13271 / NRRL B-12336 / IMRU 3971 / 101</strain>
    </source>
</reference>